<dbReference type="AlphaFoldDB" id="A0ABD3NKT8"/>
<gene>
    <name evidence="2" type="ORF">ACHAW5_002933</name>
</gene>
<name>A0ABD3NKT8_9STRA</name>
<evidence type="ECO:0000256" key="1">
    <source>
        <dbReference type="SAM" id="Phobius"/>
    </source>
</evidence>
<comment type="caution">
    <text evidence="2">The sequence shown here is derived from an EMBL/GenBank/DDBJ whole genome shotgun (WGS) entry which is preliminary data.</text>
</comment>
<evidence type="ECO:0000313" key="3">
    <source>
        <dbReference type="Proteomes" id="UP001530315"/>
    </source>
</evidence>
<accession>A0ABD3NKT8</accession>
<dbReference type="Proteomes" id="UP001530315">
    <property type="component" value="Unassembled WGS sequence"/>
</dbReference>
<keyword evidence="3" id="KW-1185">Reference proteome</keyword>
<proteinExistence type="predicted"/>
<keyword evidence="1" id="KW-0472">Membrane</keyword>
<organism evidence="2 3">
    <name type="scientific">Stephanodiscus triporus</name>
    <dbReference type="NCBI Taxonomy" id="2934178"/>
    <lineage>
        <taxon>Eukaryota</taxon>
        <taxon>Sar</taxon>
        <taxon>Stramenopiles</taxon>
        <taxon>Ochrophyta</taxon>
        <taxon>Bacillariophyta</taxon>
        <taxon>Coscinodiscophyceae</taxon>
        <taxon>Thalassiosirophycidae</taxon>
        <taxon>Stephanodiscales</taxon>
        <taxon>Stephanodiscaceae</taxon>
        <taxon>Stephanodiscus</taxon>
    </lineage>
</organism>
<reference evidence="2 3" key="1">
    <citation type="submission" date="2024-10" db="EMBL/GenBank/DDBJ databases">
        <title>Updated reference genomes for cyclostephanoid diatoms.</title>
        <authorList>
            <person name="Roberts W.R."/>
            <person name="Alverson A.J."/>
        </authorList>
    </citation>
    <scope>NUCLEOTIDE SEQUENCE [LARGE SCALE GENOMIC DNA]</scope>
    <source>
        <strain evidence="2 3">AJA276-08</strain>
    </source>
</reference>
<protein>
    <submittedName>
        <fullName evidence="2">Uncharacterized protein</fullName>
    </submittedName>
</protein>
<feature type="transmembrane region" description="Helical" evidence="1">
    <location>
        <begin position="84"/>
        <end position="101"/>
    </location>
</feature>
<dbReference type="EMBL" id="JALLAZ020001397">
    <property type="protein sequence ID" value="KAL3775721.1"/>
    <property type="molecule type" value="Genomic_DNA"/>
</dbReference>
<keyword evidence="1" id="KW-0812">Transmembrane</keyword>
<sequence>MICAHGAASLPLPSLYLFRKILRRRLPPPLLLPPPPLTRPHTCREWLYEGLKGAAVLRLLMASCWLAALHLILVILGTFILKRFLLSFTVGCCLGLTVVTSQQDLLLCAAFYHNNRGDPVYIVIFANLAFALFGVLMFFSLILGHFWNYVIVRL</sequence>
<feature type="transmembrane region" description="Helical" evidence="1">
    <location>
        <begin position="55"/>
        <end position="77"/>
    </location>
</feature>
<feature type="transmembrane region" description="Helical" evidence="1">
    <location>
        <begin position="121"/>
        <end position="147"/>
    </location>
</feature>
<evidence type="ECO:0000313" key="2">
    <source>
        <dbReference type="EMBL" id="KAL3775721.1"/>
    </source>
</evidence>
<keyword evidence="1" id="KW-1133">Transmembrane helix</keyword>